<dbReference type="Pfam" id="PF00085">
    <property type="entry name" value="Thioredoxin"/>
    <property type="match status" value="1"/>
</dbReference>
<dbReference type="AlphaFoldDB" id="A0A6C0IST1"/>
<dbReference type="InterPro" id="IPR036249">
    <property type="entry name" value="Thioredoxin-like_sf"/>
</dbReference>
<evidence type="ECO:0000256" key="1">
    <source>
        <dbReference type="SAM" id="MobiDB-lite"/>
    </source>
</evidence>
<feature type="domain" description="Thioredoxin" evidence="2">
    <location>
        <begin position="46"/>
        <end position="193"/>
    </location>
</feature>
<accession>A0A6C0IST1</accession>
<proteinExistence type="predicted"/>
<evidence type="ECO:0000313" key="3">
    <source>
        <dbReference type="EMBL" id="QHT94583.1"/>
    </source>
</evidence>
<dbReference type="EMBL" id="MN740228">
    <property type="protein sequence ID" value="QHT94583.1"/>
    <property type="molecule type" value="Genomic_DNA"/>
</dbReference>
<dbReference type="SUPFAM" id="SSF52833">
    <property type="entry name" value="Thioredoxin-like"/>
    <property type="match status" value="1"/>
</dbReference>
<dbReference type="PROSITE" id="PS51352">
    <property type="entry name" value="THIOREDOXIN_2"/>
    <property type="match status" value="1"/>
</dbReference>
<sequence>MPGKKTSKGSKRNNTNTKKNKKAAKTQKNKTKSTKGKKKSRRGVKTVVRQPMAISTLHDKLMDHLQQLRSRKQVREQPSIEPIVKPANRTERPILVLFHADWCGHCHRLMPQWNEMKGHLLSNNTYTPDEIKEIESADQEDKMREIKENFMNENEHVQMDGYPTMGKIADGKFEKYNGDRDTSSLIRWAGGEK</sequence>
<dbReference type="PROSITE" id="PS00194">
    <property type="entry name" value="THIOREDOXIN_1"/>
    <property type="match status" value="1"/>
</dbReference>
<evidence type="ECO:0000259" key="2">
    <source>
        <dbReference type="PROSITE" id="PS51352"/>
    </source>
</evidence>
<feature type="compositionally biased region" description="Basic residues" evidence="1">
    <location>
        <begin position="1"/>
        <end position="11"/>
    </location>
</feature>
<protein>
    <recommendedName>
        <fullName evidence="2">Thioredoxin domain-containing protein</fullName>
    </recommendedName>
</protein>
<feature type="compositionally biased region" description="Basic residues" evidence="1">
    <location>
        <begin position="18"/>
        <end position="44"/>
    </location>
</feature>
<dbReference type="InterPro" id="IPR017937">
    <property type="entry name" value="Thioredoxin_CS"/>
</dbReference>
<feature type="region of interest" description="Disordered" evidence="1">
    <location>
        <begin position="1"/>
        <end position="45"/>
    </location>
</feature>
<organism evidence="3">
    <name type="scientific">viral metagenome</name>
    <dbReference type="NCBI Taxonomy" id="1070528"/>
    <lineage>
        <taxon>unclassified sequences</taxon>
        <taxon>metagenomes</taxon>
        <taxon>organismal metagenomes</taxon>
    </lineage>
</organism>
<reference evidence="3" key="1">
    <citation type="journal article" date="2020" name="Nature">
        <title>Giant virus diversity and host interactions through global metagenomics.</title>
        <authorList>
            <person name="Schulz F."/>
            <person name="Roux S."/>
            <person name="Paez-Espino D."/>
            <person name="Jungbluth S."/>
            <person name="Walsh D.A."/>
            <person name="Denef V.J."/>
            <person name="McMahon K.D."/>
            <person name="Konstantinidis K.T."/>
            <person name="Eloe-Fadrosh E.A."/>
            <person name="Kyrpides N.C."/>
            <person name="Woyke T."/>
        </authorList>
    </citation>
    <scope>NUCLEOTIDE SEQUENCE</scope>
    <source>
        <strain evidence="3">GVMAG-M-3300024261-26</strain>
    </source>
</reference>
<name>A0A6C0IST1_9ZZZZ</name>
<dbReference type="Gene3D" id="3.40.30.10">
    <property type="entry name" value="Glutaredoxin"/>
    <property type="match status" value="1"/>
</dbReference>
<dbReference type="InterPro" id="IPR013766">
    <property type="entry name" value="Thioredoxin_domain"/>
</dbReference>